<sequence>MTISTVLRWLAKPFTTASSEDDVFGAVTQVASETAQPPPQSSPSQNRHNARSHLPNAGEAMLRISSAPPAQPLHDLQNGSHRHSHATGDATIHAPTTYRSSTSCPIPGYATPDDLHYPIPAYFPRSSSIPVGDIRRSQSLPGLDLTHQVDAQDLSQSQAVSRGRYSTQDTIADPSDTIIKEIKKIVTETISALPHRLFDTRSGELRSHKDLRVAFESSDAFTALVLVTTALPLQQHRATIEGVVRHYFGYAMLSHRWDEQEPLCEDIHSSVFGMDGPPGITKLQQFLRTADSMGSKWAWSDTCCIDKKNNVELQEALALMFSWYRNSAVTIIYLSDVADSFPTTLVKSEWFKRVWTLQELLAPRVIRLYKSDWTPYMNDGHRNDKTNDLMLDLLERATGIDKESLRHFEPGPNNVRERLGWARSRESSKEEDFGYSLMGIFNVRLTIKYGEKEAAFGRLLLKIADLSGDVTLFDWVETEQSSRRSRVSSCLAAHPSCYYGIDRSTPRPYKHGHKPRRSSSLPPLHHYPSPSPSHVAKARLRSSSRELSVPCVTYKVVHLKLDYQLALSQQLYHCLISAKGLQPLQVSLAEPDHWLSSHASEPCEYFLARPCHPETPVVNVRKYRGIGRSQSAYQHPEEPFFVMLLVRNRNGSYRRISTTTPILAVMSVTGGIESSGISCLEIS</sequence>
<accession>A0ACB8AXM2</accession>
<evidence type="ECO:0000313" key="1">
    <source>
        <dbReference type="EMBL" id="KAH7918042.1"/>
    </source>
</evidence>
<dbReference type="Proteomes" id="UP000790709">
    <property type="component" value="Unassembled WGS sequence"/>
</dbReference>
<organism evidence="1 2">
    <name type="scientific">Leucogyrophana mollusca</name>
    <dbReference type="NCBI Taxonomy" id="85980"/>
    <lineage>
        <taxon>Eukaryota</taxon>
        <taxon>Fungi</taxon>
        <taxon>Dikarya</taxon>
        <taxon>Basidiomycota</taxon>
        <taxon>Agaricomycotina</taxon>
        <taxon>Agaricomycetes</taxon>
        <taxon>Agaricomycetidae</taxon>
        <taxon>Boletales</taxon>
        <taxon>Boletales incertae sedis</taxon>
        <taxon>Leucogyrophana</taxon>
    </lineage>
</organism>
<gene>
    <name evidence="1" type="ORF">BV22DRAFT_1042021</name>
</gene>
<evidence type="ECO:0000313" key="2">
    <source>
        <dbReference type="Proteomes" id="UP000790709"/>
    </source>
</evidence>
<name>A0ACB8AXM2_9AGAM</name>
<comment type="caution">
    <text evidence="1">The sequence shown here is derived from an EMBL/GenBank/DDBJ whole genome shotgun (WGS) entry which is preliminary data.</text>
</comment>
<dbReference type="EMBL" id="MU266868">
    <property type="protein sequence ID" value="KAH7918042.1"/>
    <property type="molecule type" value="Genomic_DNA"/>
</dbReference>
<protein>
    <submittedName>
        <fullName evidence="1">Uncharacterized protein</fullName>
    </submittedName>
</protein>
<proteinExistence type="predicted"/>
<keyword evidence="2" id="KW-1185">Reference proteome</keyword>
<reference evidence="1" key="1">
    <citation type="journal article" date="2021" name="New Phytol.">
        <title>Evolutionary innovations through gain and loss of genes in the ectomycorrhizal Boletales.</title>
        <authorList>
            <person name="Wu G."/>
            <person name="Miyauchi S."/>
            <person name="Morin E."/>
            <person name="Kuo A."/>
            <person name="Drula E."/>
            <person name="Varga T."/>
            <person name="Kohler A."/>
            <person name="Feng B."/>
            <person name="Cao Y."/>
            <person name="Lipzen A."/>
            <person name="Daum C."/>
            <person name="Hundley H."/>
            <person name="Pangilinan J."/>
            <person name="Johnson J."/>
            <person name="Barry K."/>
            <person name="LaButti K."/>
            <person name="Ng V."/>
            <person name="Ahrendt S."/>
            <person name="Min B."/>
            <person name="Choi I.G."/>
            <person name="Park H."/>
            <person name="Plett J.M."/>
            <person name="Magnuson J."/>
            <person name="Spatafora J.W."/>
            <person name="Nagy L.G."/>
            <person name="Henrissat B."/>
            <person name="Grigoriev I.V."/>
            <person name="Yang Z.L."/>
            <person name="Xu J."/>
            <person name="Martin F.M."/>
        </authorList>
    </citation>
    <scope>NUCLEOTIDE SEQUENCE</scope>
    <source>
        <strain evidence="1">KUC20120723A-06</strain>
    </source>
</reference>